<name>A0A392W2Y1_9FABA</name>
<feature type="compositionally biased region" description="Basic and acidic residues" evidence="1">
    <location>
        <begin position="14"/>
        <end position="23"/>
    </location>
</feature>
<protein>
    <submittedName>
        <fullName evidence="2">Uncharacterized protein</fullName>
    </submittedName>
</protein>
<accession>A0A392W2Y1</accession>
<sequence length="23" mass="2613">MTVKSENAGKHSQRRIEDIQTIA</sequence>
<dbReference type="EMBL" id="LXQA011347048">
    <property type="protein sequence ID" value="MCI94093.1"/>
    <property type="molecule type" value="Genomic_DNA"/>
</dbReference>
<reference evidence="2 3" key="1">
    <citation type="journal article" date="2018" name="Front. Plant Sci.">
        <title>Red Clover (Trifolium pratense) and Zigzag Clover (T. medium) - A Picture of Genomic Similarities and Differences.</title>
        <authorList>
            <person name="Dluhosova J."/>
            <person name="Istvanek J."/>
            <person name="Nedelnik J."/>
            <person name="Repkova J."/>
        </authorList>
    </citation>
    <scope>NUCLEOTIDE SEQUENCE [LARGE SCALE GENOMIC DNA]</scope>
    <source>
        <strain evidence="3">cv. 10/8</strain>
        <tissue evidence="2">Leaf</tissue>
    </source>
</reference>
<organism evidence="2 3">
    <name type="scientific">Trifolium medium</name>
    <dbReference type="NCBI Taxonomy" id="97028"/>
    <lineage>
        <taxon>Eukaryota</taxon>
        <taxon>Viridiplantae</taxon>
        <taxon>Streptophyta</taxon>
        <taxon>Embryophyta</taxon>
        <taxon>Tracheophyta</taxon>
        <taxon>Spermatophyta</taxon>
        <taxon>Magnoliopsida</taxon>
        <taxon>eudicotyledons</taxon>
        <taxon>Gunneridae</taxon>
        <taxon>Pentapetalae</taxon>
        <taxon>rosids</taxon>
        <taxon>fabids</taxon>
        <taxon>Fabales</taxon>
        <taxon>Fabaceae</taxon>
        <taxon>Papilionoideae</taxon>
        <taxon>50 kb inversion clade</taxon>
        <taxon>NPAAA clade</taxon>
        <taxon>Hologalegina</taxon>
        <taxon>IRL clade</taxon>
        <taxon>Trifolieae</taxon>
        <taxon>Trifolium</taxon>
    </lineage>
</organism>
<evidence type="ECO:0000313" key="3">
    <source>
        <dbReference type="Proteomes" id="UP000265520"/>
    </source>
</evidence>
<dbReference type="Proteomes" id="UP000265520">
    <property type="component" value="Unassembled WGS sequence"/>
</dbReference>
<comment type="caution">
    <text evidence="2">The sequence shown here is derived from an EMBL/GenBank/DDBJ whole genome shotgun (WGS) entry which is preliminary data.</text>
</comment>
<evidence type="ECO:0000313" key="2">
    <source>
        <dbReference type="EMBL" id="MCI94093.1"/>
    </source>
</evidence>
<keyword evidence="3" id="KW-1185">Reference proteome</keyword>
<feature type="non-terminal residue" evidence="2">
    <location>
        <position position="23"/>
    </location>
</feature>
<evidence type="ECO:0000256" key="1">
    <source>
        <dbReference type="SAM" id="MobiDB-lite"/>
    </source>
</evidence>
<feature type="region of interest" description="Disordered" evidence="1">
    <location>
        <begin position="1"/>
        <end position="23"/>
    </location>
</feature>
<dbReference type="AlphaFoldDB" id="A0A392W2Y1"/>
<proteinExistence type="predicted"/>